<dbReference type="Gene3D" id="6.10.30.10">
    <property type="match status" value="1"/>
</dbReference>
<protein>
    <submittedName>
        <fullName evidence="3">OB-fold domain-containing protein</fullName>
    </submittedName>
</protein>
<evidence type="ECO:0000259" key="1">
    <source>
        <dbReference type="Pfam" id="PF01796"/>
    </source>
</evidence>
<evidence type="ECO:0000313" key="4">
    <source>
        <dbReference type="Proteomes" id="UP000612893"/>
    </source>
</evidence>
<dbReference type="InterPro" id="IPR052513">
    <property type="entry name" value="Thioester_dehydratase-like"/>
</dbReference>
<dbReference type="RefSeq" id="WP_338204597.1">
    <property type="nucleotide sequence ID" value="NZ_JAEKNR010000216.1"/>
</dbReference>
<dbReference type="EMBL" id="JAEKNR010000216">
    <property type="protein sequence ID" value="MBJ7600667.1"/>
    <property type="molecule type" value="Genomic_DNA"/>
</dbReference>
<accession>A0A934NFE6</accession>
<proteinExistence type="predicted"/>
<organism evidence="3 4">
    <name type="scientific">Candidatus Nephthysia bennettiae</name>
    <dbReference type="NCBI Taxonomy" id="3127016"/>
    <lineage>
        <taxon>Bacteria</taxon>
        <taxon>Bacillati</taxon>
        <taxon>Candidatus Dormiibacterota</taxon>
        <taxon>Candidatus Dormibacteria</taxon>
        <taxon>Candidatus Dormibacterales</taxon>
        <taxon>Candidatus Dormibacteraceae</taxon>
        <taxon>Candidatus Nephthysia</taxon>
    </lineage>
</organism>
<evidence type="ECO:0000259" key="2">
    <source>
        <dbReference type="Pfam" id="PF12172"/>
    </source>
</evidence>
<feature type="domain" description="ChsH2 C-terminal OB-fold" evidence="1">
    <location>
        <begin position="55"/>
        <end position="117"/>
    </location>
</feature>
<dbReference type="Pfam" id="PF01796">
    <property type="entry name" value="OB_ChsH2_C"/>
    <property type="match status" value="1"/>
</dbReference>
<sequence>MAPPYPAPRETTTNAPMLAAWRAGRLALQRCAGCGLVFWYPRPLCPRCWSERLDWFDAGGRGSVVSFSLVQRPLHPAFEDEVPIVLAEIALPEGATLLSRIVGGDRAAVVSGSAVRLLGLPEAARYPLPTFELA</sequence>
<gene>
    <name evidence="3" type="ORF">JF922_21685</name>
</gene>
<dbReference type="SUPFAM" id="SSF50249">
    <property type="entry name" value="Nucleic acid-binding proteins"/>
    <property type="match status" value="1"/>
</dbReference>
<comment type="caution">
    <text evidence="3">The sequence shown here is derived from an EMBL/GenBank/DDBJ whole genome shotgun (WGS) entry which is preliminary data.</text>
</comment>
<dbReference type="InterPro" id="IPR022002">
    <property type="entry name" value="ChsH2_Znr"/>
</dbReference>
<dbReference type="AlphaFoldDB" id="A0A934NFE6"/>
<dbReference type="PANTHER" id="PTHR34075">
    <property type="entry name" value="BLR3430 PROTEIN"/>
    <property type="match status" value="1"/>
</dbReference>
<reference evidence="3" key="1">
    <citation type="submission" date="2020-10" db="EMBL/GenBank/DDBJ databases">
        <title>Ca. Dormibacterota MAGs.</title>
        <authorList>
            <person name="Montgomery K."/>
        </authorList>
    </citation>
    <scope>NUCLEOTIDE SEQUENCE [LARGE SCALE GENOMIC DNA]</scope>
    <source>
        <strain evidence="3">SC8812_S17_10</strain>
    </source>
</reference>
<dbReference type="InterPro" id="IPR002878">
    <property type="entry name" value="ChsH2_C"/>
</dbReference>
<dbReference type="InterPro" id="IPR012340">
    <property type="entry name" value="NA-bd_OB-fold"/>
</dbReference>
<name>A0A934NFE6_9BACT</name>
<feature type="domain" description="ChsH2 rubredoxin-like zinc ribbon" evidence="2">
    <location>
        <begin position="19"/>
        <end position="53"/>
    </location>
</feature>
<evidence type="ECO:0000313" key="3">
    <source>
        <dbReference type="EMBL" id="MBJ7600667.1"/>
    </source>
</evidence>
<dbReference type="Proteomes" id="UP000612893">
    <property type="component" value="Unassembled WGS sequence"/>
</dbReference>
<dbReference type="Pfam" id="PF12172">
    <property type="entry name" value="zf-ChsH2"/>
    <property type="match status" value="1"/>
</dbReference>
<dbReference type="PANTHER" id="PTHR34075:SF5">
    <property type="entry name" value="BLR3430 PROTEIN"/>
    <property type="match status" value="1"/>
</dbReference>
<keyword evidence="4" id="KW-1185">Reference proteome</keyword>